<evidence type="ECO:0000313" key="5">
    <source>
        <dbReference type="EMBL" id="RMN99850.1"/>
    </source>
</evidence>
<dbReference type="EMBL" id="RBPJ01000101">
    <property type="protein sequence ID" value="RMN99850.1"/>
    <property type="molecule type" value="Genomic_DNA"/>
</dbReference>
<comment type="caution">
    <text evidence="5">The sequence shown here is derived from an EMBL/GenBank/DDBJ whole genome shotgun (WGS) entry which is preliminary data.</text>
</comment>
<dbReference type="InterPro" id="IPR000524">
    <property type="entry name" value="Tscrpt_reg_HTH_GntR"/>
</dbReference>
<evidence type="ECO:0000256" key="2">
    <source>
        <dbReference type="ARBA" id="ARBA00023125"/>
    </source>
</evidence>
<gene>
    <name evidence="5" type="ORF">ALQ51_05247</name>
</gene>
<evidence type="ECO:0000256" key="3">
    <source>
        <dbReference type="ARBA" id="ARBA00023163"/>
    </source>
</evidence>
<dbReference type="SUPFAM" id="SSF46785">
    <property type="entry name" value="Winged helix' DNA-binding domain"/>
    <property type="match status" value="1"/>
</dbReference>
<dbReference type="SUPFAM" id="SSF48008">
    <property type="entry name" value="GntR ligand-binding domain-like"/>
    <property type="match status" value="1"/>
</dbReference>
<dbReference type="Proteomes" id="UP000270524">
    <property type="component" value="Unassembled WGS sequence"/>
</dbReference>
<dbReference type="Pfam" id="PF00392">
    <property type="entry name" value="GntR"/>
    <property type="match status" value="1"/>
</dbReference>
<feature type="domain" description="HTH gntR-type" evidence="4">
    <location>
        <begin position="120"/>
        <end position="188"/>
    </location>
</feature>
<dbReference type="GO" id="GO:0003700">
    <property type="term" value="F:DNA-binding transcription factor activity"/>
    <property type="evidence" value="ECO:0007669"/>
    <property type="project" value="InterPro"/>
</dbReference>
<dbReference type="InterPro" id="IPR008920">
    <property type="entry name" value="TF_FadR/GntR_C"/>
</dbReference>
<dbReference type="SMART" id="SM00345">
    <property type="entry name" value="HTH_GNTR"/>
    <property type="match status" value="1"/>
</dbReference>
<keyword evidence="3" id="KW-0804">Transcription</keyword>
<dbReference type="PRINTS" id="PR00035">
    <property type="entry name" value="HTHGNTR"/>
</dbReference>
<sequence>MPGFDQAFSLQARHRLAHHRAADPGFTDDHLLGGQLFATAQFTFANPAREFGDQLLGQAGTAAFGGGRLFHGRVIGPFGVAEYNRTQSLFCVGIAAYTRVSDRTEAAMPDNALSSQKNHRRLAETLVDRFAQRMRDGVLQRGEKLPSELHIMEAEGVSRTVVRDALSRMQAAGLVETRHGVGTFVLDMPPPEGFSVGPATIATVSDVLNLLEFRLSLEVEAAGLAAQRRSPEALLELKRAFDALLEGPQKSGTTINADFQFHLKIAKASGNAYLIDIMKHLGTKLIPRTRMNSAYTGQSDRNAYLAGINAEHRQIYNAIAEGNVDAARSAMYLHLNGSRMRLRRTQSVYSD</sequence>
<protein>
    <submittedName>
        <fullName evidence="5">GntR family transcriptional regulator</fullName>
    </submittedName>
</protein>
<reference evidence="5 6" key="1">
    <citation type="submission" date="2018-08" db="EMBL/GenBank/DDBJ databases">
        <title>Recombination of ecologically and evolutionarily significant loci maintains genetic cohesion in the Pseudomonas syringae species complex.</title>
        <authorList>
            <person name="Dillon M."/>
            <person name="Thakur S."/>
            <person name="Almeida R.N.D."/>
            <person name="Weir B.S."/>
            <person name="Guttman D.S."/>
        </authorList>
    </citation>
    <scope>NUCLEOTIDE SEQUENCE [LARGE SCALE GENOMIC DNA]</scope>
    <source>
        <strain evidence="5 6">ICMP 15203</strain>
    </source>
</reference>
<accession>A0A3M3RTU5</accession>
<evidence type="ECO:0000256" key="1">
    <source>
        <dbReference type="ARBA" id="ARBA00023015"/>
    </source>
</evidence>
<dbReference type="GO" id="GO:0003677">
    <property type="term" value="F:DNA binding"/>
    <property type="evidence" value="ECO:0007669"/>
    <property type="project" value="UniProtKB-KW"/>
</dbReference>
<organism evidence="5 6">
    <name type="scientific">Pseudomonas cannabina</name>
    <dbReference type="NCBI Taxonomy" id="86840"/>
    <lineage>
        <taxon>Bacteria</taxon>
        <taxon>Pseudomonadati</taxon>
        <taxon>Pseudomonadota</taxon>
        <taxon>Gammaproteobacteria</taxon>
        <taxon>Pseudomonadales</taxon>
        <taxon>Pseudomonadaceae</taxon>
        <taxon>Pseudomonas</taxon>
    </lineage>
</organism>
<dbReference type="PROSITE" id="PS50949">
    <property type="entry name" value="HTH_GNTR"/>
    <property type="match status" value="1"/>
</dbReference>
<evidence type="ECO:0000259" key="4">
    <source>
        <dbReference type="PROSITE" id="PS50949"/>
    </source>
</evidence>
<dbReference type="AlphaFoldDB" id="A0A3M3RTU5"/>
<dbReference type="InterPro" id="IPR011711">
    <property type="entry name" value="GntR_C"/>
</dbReference>
<evidence type="ECO:0000313" key="6">
    <source>
        <dbReference type="Proteomes" id="UP000270524"/>
    </source>
</evidence>
<dbReference type="Gene3D" id="1.20.120.530">
    <property type="entry name" value="GntR ligand-binding domain-like"/>
    <property type="match status" value="1"/>
</dbReference>
<dbReference type="CDD" id="cd07377">
    <property type="entry name" value="WHTH_GntR"/>
    <property type="match status" value="1"/>
</dbReference>
<keyword evidence="1" id="KW-0805">Transcription regulation</keyword>
<dbReference type="Pfam" id="PF07729">
    <property type="entry name" value="FCD"/>
    <property type="match status" value="1"/>
</dbReference>
<dbReference type="PANTHER" id="PTHR43537:SF5">
    <property type="entry name" value="UXU OPERON TRANSCRIPTIONAL REGULATOR"/>
    <property type="match status" value="1"/>
</dbReference>
<dbReference type="InterPro" id="IPR036390">
    <property type="entry name" value="WH_DNA-bd_sf"/>
</dbReference>
<proteinExistence type="predicted"/>
<dbReference type="SMART" id="SM00895">
    <property type="entry name" value="FCD"/>
    <property type="match status" value="1"/>
</dbReference>
<dbReference type="Gene3D" id="1.10.10.10">
    <property type="entry name" value="Winged helix-like DNA-binding domain superfamily/Winged helix DNA-binding domain"/>
    <property type="match status" value="1"/>
</dbReference>
<dbReference type="PANTHER" id="PTHR43537">
    <property type="entry name" value="TRANSCRIPTIONAL REGULATOR, GNTR FAMILY"/>
    <property type="match status" value="1"/>
</dbReference>
<dbReference type="InterPro" id="IPR036388">
    <property type="entry name" value="WH-like_DNA-bd_sf"/>
</dbReference>
<name>A0A3M3RTU5_PSECA</name>
<keyword evidence="2" id="KW-0238">DNA-binding</keyword>